<dbReference type="EMBL" id="MK977695">
    <property type="protein sequence ID" value="QDF18520.1"/>
    <property type="molecule type" value="Genomic_DNA"/>
</dbReference>
<evidence type="ECO:0000313" key="2">
    <source>
        <dbReference type="EMBL" id="QDF18520.1"/>
    </source>
</evidence>
<organism evidence="2 3">
    <name type="scientific">Gordonia phage Pupper</name>
    <dbReference type="NCBI Taxonomy" id="2571249"/>
    <lineage>
        <taxon>Viruses</taxon>
        <taxon>Duplodnaviria</taxon>
        <taxon>Heunggongvirae</taxon>
        <taxon>Uroviricota</taxon>
        <taxon>Caudoviricetes</taxon>
        <taxon>Puppervirus</taxon>
        <taxon>Puppervirus Pupper</taxon>
    </lineage>
</organism>
<dbReference type="GeneID" id="64766051"/>
<keyword evidence="3" id="KW-1185">Reference proteome</keyword>
<protein>
    <submittedName>
        <fullName evidence="2">Uncharacterized protein</fullName>
    </submittedName>
</protein>
<proteinExistence type="predicted"/>
<gene>
    <name evidence="2" type="primary">33</name>
    <name evidence="2" type="ORF">SEA_PUPPER_33</name>
</gene>
<sequence>MSARVEENVLYFASCDKCEWYSEDFDSREAARREAEEHNDEEHADDDDDD</sequence>
<name>A0A4Y6EIF7_9CAUD</name>
<feature type="compositionally biased region" description="Acidic residues" evidence="1">
    <location>
        <begin position="37"/>
        <end position="50"/>
    </location>
</feature>
<evidence type="ECO:0000256" key="1">
    <source>
        <dbReference type="SAM" id="MobiDB-lite"/>
    </source>
</evidence>
<evidence type="ECO:0000313" key="3">
    <source>
        <dbReference type="Proteomes" id="UP000318375"/>
    </source>
</evidence>
<dbReference type="RefSeq" id="YP_010058822.1">
    <property type="nucleotide sequence ID" value="NC_054723.1"/>
</dbReference>
<dbReference type="Proteomes" id="UP000318375">
    <property type="component" value="Segment"/>
</dbReference>
<reference evidence="2 3" key="1">
    <citation type="submission" date="2019-05" db="EMBL/GenBank/DDBJ databases">
        <authorList>
            <person name="Pope W.H."/>
            <person name="Garlena R.A."/>
            <person name="Russell D.A."/>
            <person name="Jacobs-Sera D."/>
            <person name="Hatfull G.F."/>
        </authorList>
    </citation>
    <scope>NUCLEOTIDE SEQUENCE [LARGE SCALE GENOMIC DNA]</scope>
</reference>
<feature type="region of interest" description="Disordered" evidence="1">
    <location>
        <begin position="31"/>
        <end position="50"/>
    </location>
</feature>
<accession>A0A4Y6EIF7</accession>
<dbReference type="KEGG" id="vg:64766051"/>